<gene>
    <name evidence="2" type="ORF">ABFZ84_06385</name>
</gene>
<accession>A0ABV3Z301</accession>
<name>A0ABV3Z301_9PROT</name>
<comment type="caution">
    <text evidence="2">The sequence shown here is derived from an EMBL/GenBank/DDBJ whole genome shotgun (WGS) entry which is preliminary data.</text>
</comment>
<keyword evidence="2" id="KW-0378">Hydrolase</keyword>
<dbReference type="RefSeq" id="WP_369313122.1">
    <property type="nucleotide sequence ID" value="NZ_JBEHZE010000001.1"/>
</dbReference>
<dbReference type="Gene3D" id="3.40.50.1820">
    <property type="entry name" value="alpha/beta hydrolase"/>
    <property type="match status" value="1"/>
</dbReference>
<dbReference type="SUPFAM" id="SSF53474">
    <property type="entry name" value="alpha/beta-Hydrolases"/>
    <property type="match status" value="1"/>
</dbReference>
<evidence type="ECO:0000313" key="2">
    <source>
        <dbReference type="EMBL" id="MEX6633175.1"/>
    </source>
</evidence>
<proteinExistence type="predicted"/>
<evidence type="ECO:0000259" key="1">
    <source>
        <dbReference type="Pfam" id="PF00561"/>
    </source>
</evidence>
<evidence type="ECO:0000313" key="3">
    <source>
        <dbReference type="Proteomes" id="UP001560685"/>
    </source>
</evidence>
<protein>
    <submittedName>
        <fullName evidence="2">Alpha/beta fold hydrolase</fullName>
    </submittedName>
</protein>
<dbReference type="Proteomes" id="UP001560685">
    <property type="component" value="Unassembled WGS sequence"/>
</dbReference>
<keyword evidence="3" id="KW-1185">Reference proteome</keyword>
<feature type="domain" description="AB hydrolase-1" evidence="1">
    <location>
        <begin position="37"/>
        <end position="156"/>
    </location>
</feature>
<dbReference type="EMBL" id="JBEHZE010000001">
    <property type="protein sequence ID" value="MEX6633175.1"/>
    <property type="molecule type" value="Genomic_DNA"/>
</dbReference>
<organism evidence="2 3">
    <name type="scientific">Hyphococcus lacteus</name>
    <dbReference type="NCBI Taxonomy" id="3143536"/>
    <lineage>
        <taxon>Bacteria</taxon>
        <taxon>Pseudomonadati</taxon>
        <taxon>Pseudomonadota</taxon>
        <taxon>Alphaproteobacteria</taxon>
        <taxon>Parvularculales</taxon>
        <taxon>Parvularculaceae</taxon>
        <taxon>Hyphococcus</taxon>
    </lineage>
</organism>
<dbReference type="GO" id="GO:0016787">
    <property type="term" value="F:hydrolase activity"/>
    <property type="evidence" value="ECO:0007669"/>
    <property type="project" value="UniProtKB-KW"/>
</dbReference>
<dbReference type="Pfam" id="PF00561">
    <property type="entry name" value="Abhydrolase_1"/>
    <property type="match status" value="1"/>
</dbReference>
<dbReference type="InterPro" id="IPR000073">
    <property type="entry name" value="AB_hydrolase_1"/>
</dbReference>
<dbReference type="InterPro" id="IPR029058">
    <property type="entry name" value="AB_hydrolase_fold"/>
</dbReference>
<reference evidence="2 3" key="1">
    <citation type="submission" date="2024-05" db="EMBL/GenBank/DDBJ databases">
        <title>Three bacterial strains, DH-69, EH-24, and ECK-19 isolated from coastal sediments.</title>
        <authorList>
            <person name="Ye Y.-Q."/>
            <person name="Du Z.-J."/>
        </authorList>
    </citation>
    <scope>NUCLEOTIDE SEQUENCE [LARGE SCALE GENOMIC DNA]</scope>
    <source>
        <strain evidence="2 3">ECK-19</strain>
    </source>
</reference>
<sequence>MSERVVQFGEGNRLHGILNQVGGNGPNIILFNAGIVHRIGAHRLNVKIARHLASHGFSSLRFDLSGLGDSAAAPAGRGFEEQAVMDITQAMDCVISEIGGDQFVAIGMCSGADNSYRAALSDPRIKGIILLDPYAYDNSAAAFESMISRVTDVDRWARKAKKMAGLEKPKAVPATADDDDQARPIPPLEEFGADLEKLCDGGTKIYIIYTGFVKNQITRASQFFSTFKSFDFKHAISVDVFPEFDHTYTELAGQDKLLSCLSGWFNEKFPVASKDQGT</sequence>